<accession>A0A1T4SX62</accession>
<feature type="transmembrane region" description="Helical" evidence="1">
    <location>
        <begin position="45"/>
        <end position="66"/>
    </location>
</feature>
<keyword evidence="1" id="KW-0472">Membrane</keyword>
<dbReference type="InterPro" id="IPR010559">
    <property type="entry name" value="Sig_transdc_His_kin_internal"/>
</dbReference>
<keyword evidence="1" id="KW-1133">Transmembrane helix</keyword>
<protein>
    <submittedName>
        <fullName evidence="3">Histidine kinase</fullName>
    </submittedName>
</protein>
<name>A0A1T4SX62_9BACT</name>
<dbReference type="STRING" id="634771.SAMN04488128_103679"/>
<organism evidence="3 4">
    <name type="scientific">Chitinophaga eiseniae</name>
    <dbReference type="NCBI Taxonomy" id="634771"/>
    <lineage>
        <taxon>Bacteria</taxon>
        <taxon>Pseudomonadati</taxon>
        <taxon>Bacteroidota</taxon>
        <taxon>Chitinophagia</taxon>
        <taxon>Chitinophagales</taxon>
        <taxon>Chitinophagaceae</taxon>
        <taxon>Chitinophaga</taxon>
    </lineage>
</organism>
<sequence>MKPQEATNRRKLSLIYELTIWLLYAGAYKYAWYLNMPETGQATGLFPHPAIVLYAIASSLYWLLYYRLAVPWLLQHKKYWLLFPVIIFFVFILSIPNNYLVSRIFMQIAGNGGLQQFYTAEFTVNARRMAYWKGWSFDILVPDLVAFSSIAFWRYAIESEYRRWQMERQNYQLKIDSLRATINPHFLFNTLNSVYGMTLLGKKEAPDFILQMSDAMRYILYESNAEKVLLEKEVAFIESYFAIEDRRLGNVQIQFSAEGVDDTTMVAPLLLLPFIENSIKHGAHHFRESARINTTIVLKDKKLYFEIANDVHVHPTPLPHSGGVGIENVKARLALYYPGKHILKIDVGNGTHKVYLSIDLTAS</sequence>
<dbReference type="InterPro" id="IPR036890">
    <property type="entry name" value="HATPase_C_sf"/>
</dbReference>
<dbReference type="Gene3D" id="3.30.565.10">
    <property type="entry name" value="Histidine kinase-like ATPase, C-terminal domain"/>
    <property type="match status" value="1"/>
</dbReference>
<feature type="transmembrane region" description="Helical" evidence="1">
    <location>
        <begin position="12"/>
        <end position="33"/>
    </location>
</feature>
<dbReference type="GO" id="GO:0000155">
    <property type="term" value="F:phosphorelay sensor kinase activity"/>
    <property type="evidence" value="ECO:0007669"/>
    <property type="project" value="InterPro"/>
</dbReference>
<dbReference type="AlphaFoldDB" id="A0A1T4SX62"/>
<dbReference type="InterPro" id="IPR050640">
    <property type="entry name" value="Bact_2-comp_sensor_kinase"/>
</dbReference>
<evidence type="ECO:0000256" key="1">
    <source>
        <dbReference type="SAM" id="Phobius"/>
    </source>
</evidence>
<keyword evidence="3" id="KW-0418">Kinase</keyword>
<dbReference type="Proteomes" id="UP000190367">
    <property type="component" value="Unassembled WGS sequence"/>
</dbReference>
<dbReference type="Pfam" id="PF06580">
    <property type="entry name" value="His_kinase"/>
    <property type="match status" value="1"/>
</dbReference>
<dbReference type="EMBL" id="FUWZ01000003">
    <property type="protein sequence ID" value="SKA32518.1"/>
    <property type="molecule type" value="Genomic_DNA"/>
</dbReference>
<proteinExistence type="predicted"/>
<keyword evidence="4" id="KW-1185">Reference proteome</keyword>
<dbReference type="RefSeq" id="WP_078671007.1">
    <property type="nucleotide sequence ID" value="NZ_FUWZ01000003.1"/>
</dbReference>
<dbReference type="OrthoDB" id="9792992at2"/>
<gene>
    <name evidence="3" type="ORF">SAMN04488128_103679</name>
</gene>
<feature type="transmembrane region" description="Helical" evidence="1">
    <location>
        <begin position="78"/>
        <end position="96"/>
    </location>
</feature>
<keyword evidence="1" id="KW-0812">Transmembrane</keyword>
<feature type="domain" description="Signal transduction histidine kinase internal region" evidence="2">
    <location>
        <begin position="174"/>
        <end position="250"/>
    </location>
</feature>
<dbReference type="PANTHER" id="PTHR34220">
    <property type="entry name" value="SENSOR HISTIDINE KINASE YPDA"/>
    <property type="match status" value="1"/>
</dbReference>
<dbReference type="PANTHER" id="PTHR34220:SF7">
    <property type="entry name" value="SENSOR HISTIDINE KINASE YPDA"/>
    <property type="match status" value="1"/>
</dbReference>
<evidence type="ECO:0000313" key="4">
    <source>
        <dbReference type="Proteomes" id="UP000190367"/>
    </source>
</evidence>
<keyword evidence="3" id="KW-0808">Transferase</keyword>
<reference evidence="4" key="1">
    <citation type="submission" date="2017-02" db="EMBL/GenBank/DDBJ databases">
        <authorList>
            <person name="Varghese N."/>
            <person name="Submissions S."/>
        </authorList>
    </citation>
    <scope>NUCLEOTIDE SEQUENCE [LARGE SCALE GENOMIC DNA]</scope>
    <source>
        <strain evidence="4">DSM 22224</strain>
    </source>
</reference>
<dbReference type="GO" id="GO:0016020">
    <property type="term" value="C:membrane"/>
    <property type="evidence" value="ECO:0007669"/>
    <property type="project" value="InterPro"/>
</dbReference>
<evidence type="ECO:0000259" key="2">
    <source>
        <dbReference type="Pfam" id="PF06580"/>
    </source>
</evidence>
<evidence type="ECO:0000313" key="3">
    <source>
        <dbReference type="EMBL" id="SKA32518.1"/>
    </source>
</evidence>